<evidence type="ECO:0000313" key="7">
    <source>
        <dbReference type="EMBL" id="GAA2029036.1"/>
    </source>
</evidence>
<dbReference type="PANTHER" id="PTHR43776:SF7">
    <property type="entry name" value="D,D-DIPEPTIDE TRANSPORT ATP-BINDING PROTEIN DDPF-RELATED"/>
    <property type="match status" value="1"/>
</dbReference>
<dbReference type="RefSeq" id="WP_343956120.1">
    <property type="nucleotide sequence ID" value="NZ_BAAAMN010000010.1"/>
</dbReference>
<dbReference type="InterPro" id="IPR003593">
    <property type="entry name" value="AAA+_ATPase"/>
</dbReference>
<comment type="caution">
    <text evidence="7">The sequence shown here is derived from an EMBL/GenBank/DDBJ whole genome shotgun (WGS) entry which is preliminary data.</text>
</comment>
<evidence type="ECO:0000259" key="6">
    <source>
        <dbReference type="PROSITE" id="PS50893"/>
    </source>
</evidence>
<keyword evidence="4 7" id="KW-0067">ATP-binding</keyword>
<evidence type="ECO:0000256" key="2">
    <source>
        <dbReference type="ARBA" id="ARBA00022448"/>
    </source>
</evidence>
<feature type="compositionally biased region" description="Polar residues" evidence="5">
    <location>
        <begin position="317"/>
        <end position="333"/>
    </location>
</feature>
<name>A0ABP5FM27_9MICC</name>
<keyword evidence="2" id="KW-0813">Transport</keyword>
<gene>
    <name evidence="7" type="ORF">GCM10009720_06070</name>
</gene>
<keyword evidence="8" id="KW-1185">Reference proteome</keyword>
<dbReference type="Pfam" id="PF00005">
    <property type="entry name" value="ABC_tran"/>
    <property type="match status" value="1"/>
</dbReference>
<dbReference type="InterPro" id="IPR003439">
    <property type="entry name" value="ABC_transporter-like_ATP-bd"/>
</dbReference>
<protein>
    <submittedName>
        <fullName evidence="7">Dipeptide ABC transporter ATP-binding protein</fullName>
    </submittedName>
</protein>
<dbReference type="Proteomes" id="UP001501461">
    <property type="component" value="Unassembled WGS sequence"/>
</dbReference>
<reference evidence="8" key="1">
    <citation type="journal article" date="2019" name="Int. J. Syst. Evol. Microbiol.">
        <title>The Global Catalogue of Microorganisms (GCM) 10K type strain sequencing project: providing services to taxonomists for standard genome sequencing and annotation.</title>
        <authorList>
            <consortium name="The Broad Institute Genomics Platform"/>
            <consortium name="The Broad Institute Genome Sequencing Center for Infectious Disease"/>
            <person name="Wu L."/>
            <person name="Ma J."/>
        </authorList>
    </citation>
    <scope>NUCLEOTIDE SEQUENCE [LARGE SCALE GENOMIC DNA]</scope>
    <source>
        <strain evidence="8">JCM 13595</strain>
    </source>
</reference>
<dbReference type="Pfam" id="PF08352">
    <property type="entry name" value="oligo_HPY"/>
    <property type="match status" value="1"/>
</dbReference>
<dbReference type="GO" id="GO:0005524">
    <property type="term" value="F:ATP binding"/>
    <property type="evidence" value="ECO:0007669"/>
    <property type="project" value="UniProtKB-KW"/>
</dbReference>
<dbReference type="InterPro" id="IPR013563">
    <property type="entry name" value="Oligopep_ABC_C"/>
</dbReference>
<evidence type="ECO:0000313" key="8">
    <source>
        <dbReference type="Proteomes" id="UP001501461"/>
    </source>
</evidence>
<feature type="domain" description="ABC transporter" evidence="6">
    <location>
        <begin position="19"/>
        <end position="260"/>
    </location>
</feature>
<feature type="region of interest" description="Disordered" evidence="5">
    <location>
        <begin position="317"/>
        <end position="352"/>
    </location>
</feature>
<dbReference type="NCBIfam" id="TIGR01727">
    <property type="entry name" value="oligo_HPY"/>
    <property type="match status" value="1"/>
</dbReference>
<dbReference type="PANTHER" id="PTHR43776">
    <property type="entry name" value="TRANSPORT ATP-BINDING PROTEIN"/>
    <property type="match status" value="1"/>
</dbReference>
<dbReference type="CDD" id="cd03257">
    <property type="entry name" value="ABC_NikE_OppD_transporters"/>
    <property type="match status" value="1"/>
</dbReference>
<dbReference type="InterPro" id="IPR027417">
    <property type="entry name" value="P-loop_NTPase"/>
</dbReference>
<dbReference type="SUPFAM" id="SSF52540">
    <property type="entry name" value="P-loop containing nucleoside triphosphate hydrolases"/>
    <property type="match status" value="1"/>
</dbReference>
<evidence type="ECO:0000256" key="3">
    <source>
        <dbReference type="ARBA" id="ARBA00022741"/>
    </source>
</evidence>
<evidence type="ECO:0000256" key="1">
    <source>
        <dbReference type="ARBA" id="ARBA00005417"/>
    </source>
</evidence>
<evidence type="ECO:0000256" key="5">
    <source>
        <dbReference type="SAM" id="MobiDB-lite"/>
    </source>
</evidence>
<dbReference type="InterPro" id="IPR017871">
    <property type="entry name" value="ABC_transporter-like_CS"/>
</dbReference>
<dbReference type="SMART" id="SM00382">
    <property type="entry name" value="AAA"/>
    <property type="match status" value="1"/>
</dbReference>
<accession>A0ABP5FM27</accession>
<keyword evidence="3" id="KW-0547">Nucleotide-binding</keyword>
<organism evidence="7 8">
    <name type="scientific">Yaniella flava</name>
    <dbReference type="NCBI Taxonomy" id="287930"/>
    <lineage>
        <taxon>Bacteria</taxon>
        <taxon>Bacillati</taxon>
        <taxon>Actinomycetota</taxon>
        <taxon>Actinomycetes</taxon>
        <taxon>Micrococcales</taxon>
        <taxon>Micrococcaceae</taxon>
        <taxon>Yaniella</taxon>
    </lineage>
</organism>
<evidence type="ECO:0000256" key="4">
    <source>
        <dbReference type="ARBA" id="ARBA00022840"/>
    </source>
</evidence>
<proteinExistence type="inferred from homology"/>
<dbReference type="InterPro" id="IPR050319">
    <property type="entry name" value="ABC_transp_ATP-bind"/>
</dbReference>
<dbReference type="Gene3D" id="3.40.50.300">
    <property type="entry name" value="P-loop containing nucleotide triphosphate hydrolases"/>
    <property type="match status" value="1"/>
</dbReference>
<sequence>MRATTPMLSVRGMRTEFPVRSTWLQRLISSLVAVNNVDLDILPGQTVGLVGESGSGKSTLARSIIGLEDPAAGTISFDGQDLAALTRSQRRATSRDIQMIFQDPGSSLNPRRTAYQIISEGWRIHRDIAPAKGTWRDEVTELLERVGLSTAHLDRYPHQFSGGQRQRISIARALSMRPKLIICDEPVSALDVSVQAQVLNLLAQLQTKFDLTYLFISHDLSVVRHISDRVVVMYKGRIIEAGSRDQIFDTPRHPYTQMLLSSIPVVRPWRHSGTRRIPVRNDADASDTTSAGCAFAPRCPWAFDRCWNDVPELQQRNTSTQQAACHLSDTQPAPHQASEAPQPVPAGSRITS</sequence>
<dbReference type="PROSITE" id="PS50893">
    <property type="entry name" value="ABC_TRANSPORTER_2"/>
    <property type="match status" value="1"/>
</dbReference>
<dbReference type="EMBL" id="BAAAMN010000010">
    <property type="protein sequence ID" value="GAA2029036.1"/>
    <property type="molecule type" value="Genomic_DNA"/>
</dbReference>
<dbReference type="PROSITE" id="PS00211">
    <property type="entry name" value="ABC_TRANSPORTER_1"/>
    <property type="match status" value="1"/>
</dbReference>
<comment type="similarity">
    <text evidence="1">Belongs to the ABC transporter superfamily.</text>
</comment>